<evidence type="ECO:0000256" key="1">
    <source>
        <dbReference type="ARBA" id="ARBA00001933"/>
    </source>
</evidence>
<keyword evidence="7" id="KW-0456">Lyase</keyword>
<evidence type="ECO:0000313" key="12">
    <source>
        <dbReference type="Proteomes" id="UP000199636"/>
    </source>
</evidence>
<dbReference type="InterPro" id="IPR015424">
    <property type="entry name" value="PyrdxlP-dep_Trfase"/>
</dbReference>
<dbReference type="AlphaFoldDB" id="A0A1G8BYA3"/>
<sequence>MLEHGGRLREAARRYAIPLADWLDLSTGIAPWSWPLPPIPASAWMRLPEEQDGLEAAASRYYGGDHPLPLPGSQAAIQALPRLRRAGRVGVLAPCYAEHADAWRRAGHLLREISETEVEHHLPELDVLVVVNPNNPSGRRLDNGVLLDWHAQLQHRGGWLVVDEAFMDCTAEHSLVPSCASRPGLVVLRSFGKFFGLAGARLGFAFAEPVLLAALRDSLGPWTVNGPTRCVAQAVLGDFQGHSERRQALAEGSRRLAALLGIQGVAAHGGTGLFQWAMSAQAAALHEHLAQRGILVRLFERPSSLRFGLPPDEAGWARLEHALEQWQQAQ</sequence>
<organism evidence="11 12">
    <name type="scientific">Pseudomonas panipatensis</name>
    <dbReference type="NCBI Taxonomy" id="428992"/>
    <lineage>
        <taxon>Bacteria</taxon>
        <taxon>Pseudomonadati</taxon>
        <taxon>Pseudomonadota</taxon>
        <taxon>Gammaproteobacteria</taxon>
        <taxon>Pseudomonadales</taxon>
        <taxon>Pseudomonadaceae</taxon>
        <taxon>Pseudomonas</taxon>
    </lineage>
</organism>
<dbReference type="GO" id="GO:0009236">
    <property type="term" value="P:cobalamin biosynthetic process"/>
    <property type="evidence" value="ECO:0007669"/>
    <property type="project" value="UniProtKB-UniPathway"/>
</dbReference>
<keyword evidence="6" id="KW-0663">Pyridoxal phosphate</keyword>
<evidence type="ECO:0000256" key="7">
    <source>
        <dbReference type="ARBA" id="ARBA00023239"/>
    </source>
</evidence>
<dbReference type="Gene3D" id="3.90.1150.10">
    <property type="entry name" value="Aspartate Aminotransferase, domain 1"/>
    <property type="match status" value="1"/>
</dbReference>
<dbReference type="Gene3D" id="3.40.640.10">
    <property type="entry name" value="Type I PLP-dependent aspartate aminotransferase-like (Major domain)"/>
    <property type="match status" value="1"/>
</dbReference>
<dbReference type="InterPro" id="IPR015421">
    <property type="entry name" value="PyrdxlP-dep_Trfase_major"/>
</dbReference>
<dbReference type="UniPathway" id="UPA00148"/>
<dbReference type="Pfam" id="PF00155">
    <property type="entry name" value="Aminotran_1_2"/>
    <property type="match status" value="1"/>
</dbReference>
<comment type="cofactor">
    <cofactor evidence="1">
        <name>pyridoxal 5'-phosphate</name>
        <dbReference type="ChEBI" id="CHEBI:597326"/>
    </cofactor>
</comment>
<dbReference type="Proteomes" id="UP000199636">
    <property type="component" value="Unassembled WGS sequence"/>
</dbReference>
<dbReference type="OrthoDB" id="9799304at2"/>
<accession>A0A1G8BYA3</accession>
<evidence type="ECO:0000256" key="6">
    <source>
        <dbReference type="ARBA" id="ARBA00022898"/>
    </source>
</evidence>
<keyword evidence="5" id="KW-0169">Cobalamin biosynthesis</keyword>
<dbReference type="GO" id="GO:0030170">
    <property type="term" value="F:pyridoxal phosphate binding"/>
    <property type="evidence" value="ECO:0007669"/>
    <property type="project" value="InterPro"/>
</dbReference>
<keyword evidence="12" id="KW-1185">Reference proteome</keyword>
<evidence type="ECO:0000256" key="2">
    <source>
        <dbReference type="ARBA" id="ARBA00003444"/>
    </source>
</evidence>
<comment type="function">
    <text evidence="2">Decarboxylates L-threonine-O-3-phosphate to yield (R)-1-amino-2-propanol O-2-phosphate, the precursor for the linkage between the nucleotide loop and the corrin ring in cobalamin.</text>
</comment>
<evidence type="ECO:0000256" key="5">
    <source>
        <dbReference type="ARBA" id="ARBA00022573"/>
    </source>
</evidence>
<evidence type="ECO:0000256" key="3">
    <source>
        <dbReference type="ARBA" id="ARBA00004953"/>
    </source>
</evidence>
<evidence type="ECO:0000313" key="11">
    <source>
        <dbReference type="EMBL" id="SDH38182.1"/>
    </source>
</evidence>
<dbReference type="InterPro" id="IPR004839">
    <property type="entry name" value="Aminotransferase_I/II_large"/>
</dbReference>
<feature type="domain" description="Aminotransferase class I/classII large" evidence="10">
    <location>
        <begin position="58"/>
        <end position="309"/>
    </location>
</feature>
<dbReference type="InterPro" id="IPR015422">
    <property type="entry name" value="PyrdxlP-dep_Trfase_small"/>
</dbReference>
<proteinExistence type="predicted"/>
<dbReference type="InterPro" id="IPR005860">
    <property type="entry name" value="CobD"/>
</dbReference>
<dbReference type="STRING" id="428992.SAMN05216272_101294"/>
<dbReference type="CDD" id="cd00609">
    <property type="entry name" value="AAT_like"/>
    <property type="match status" value="1"/>
</dbReference>
<dbReference type="EC" id="4.1.1.81" evidence="4"/>
<dbReference type="SUPFAM" id="SSF53383">
    <property type="entry name" value="PLP-dependent transferases"/>
    <property type="match status" value="1"/>
</dbReference>
<protein>
    <recommendedName>
        <fullName evidence="4">threonine-phosphate decarboxylase</fullName>
        <ecNumber evidence="4">4.1.1.81</ecNumber>
    </recommendedName>
    <alternativeName>
        <fullName evidence="8">L-threonine-O-3-phosphate decarboxylase</fullName>
    </alternativeName>
</protein>
<evidence type="ECO:0000256" key="4">
    <source>
        <dbReference type="ARBA" id="ARBA00012285"/>
    </source>
</evidence>
<dbReference type="RefSeq" id="WP_090260083.1">
    <property type="nucleotide sequence ID" value="NZ_FNDS01000001.1"/>
</dbReference>
<dbReference type="PROSITE" id="PS00105">
    <property type="entry name" value="AA_TRANSFER_CLASS_1"/>
    <property type="match status" value="1"/>
</dbReference>
<evidence type="ECO:0000256" key="8">
    <source>
        <dbReference type="ARBA" id="ARBA00029996"/>
    </source>
</evidence>
<name>A0A1G8BYA3_9PSED</name>
<comment type="pathway">
    <text evidence="3">Cofactor biosynthesis; adenosylcobalamin biosynthesis.</text>
</comment>
<comment type="catalytic activity">
    <reaction evidence="9">
        <text>O-phospho-L-threonine + H(+) = (R)-1-aminopropan-2-yl phosphate + CO2</text>
        <dbReference type="Rhea" id="RHEA:11492"/>
        <dbReference type="ChEBI" id="CHEBI:15378"/>
        <dbReference type="ChEBI" id="CHEBI:16526"/>
        <dbReference type="ChEBI" id="CHEBI:58563"/>
        <dbReference type="ChEBI" id="CHEBI:58675"/>
        <dbReference type="EC" id="4.1.1.81"/>
    </reaction>
</comment>
<dbReference type="PANTHER" id="PTHR42885:SF1">
    <property type="entry name" value="THREONINE-PHOSPHATE DECARBOXYLASE"/>
    <property type="match status" value="1"/>
</dbReference>
<evidence type="ECO:0000259" key="10">
    <source>
        <dbReference type="Pfam" id="PF00155"/>
    </source>
</evidence>
<dbReference type="EMBL" id="FNDS01000001">
    <property type="protein sequence ID" value="SDH38182.1"/>
    <property type="molecule type" value="Genomic_DNA"/>
</dbReference>
<dbReference type="PANTHER" id="PTHR42885">
    <property type="entry name" value="HISTIDINOL-PHOSPHATE AMINOTRANSFERASE-RELATED"/>
    <property type="match status" value="1"/>
</dbReference>
<reference evidence="12" key="1">
    <citation type="submission" date="2016-10" db="EMBL/GenBank/DDBJ databases">
        <authorList>
            <person name="Varghese N."/>
            <person name="Submissions S."/>
        </authorList>
    </citation>
    <scope>NUCLEOTIDE SEQUENCE [LARGE SCALE GENOMIC DNA]</scope>
    <source>
        <strain evidence="12">CCM 7469</strain>
    </source>
</reference>
<evidence type="ECO:0000256" key="9">
    <source>
        <dbReference type="ARBA" id="ARBA00048531"/>
    </source>
</evidence>
<dbReference type="InterPro" id="IPR004838">
    <property type="entry name" value="NHTrfase_class1_PyrdxlP-BS"/>
</dbReference>
<dbReference type="GO" id="GO:0048472">
    <property type="term" value="F:threonine-phosphate decarboxylase activity"/>
    <property type="evidence" value="ECO:0007669"/>
    <property type="project" value="UniProtKB-EC"/>
</dbReference>
<dbReference type="NCBIfam" id="TIGR01140">
    <property type="entry name" value="L_thr_O3P_dcar"/>
    <property type="match status" value="1"/>
</dbReference>
<gene>
    <name evidence="11" type="ORF">SAMN05216272_101294</name>
</gene>